<reference evidence="8 11" key="2">
    <citation type="submission" date="2017-08" db="EMBL/GenBank/DDBJ databases">
        <title>The complete genome sequence of moderately halophilic actinomycete Actinopolyspora erythraea YIM 90600, the producer of novel erythromycin, novel actinopolysporins A-C and tubercidin.</title>
        <authorList>
            <person name="Yin M."/>
            <person name="Tang S."/>
        </authorList>
    </citation>
    <scope>NUCLEOTIDE SEQUENCE [LARGE SCALE GENOMIC DNA]</scope>
    <source>
        <strain evidence="8 11">YIM 90600</strain>
    </source>
</reference>
<dbReference type="PROSITE" id="PS51000">
    <property type="entry name" value="HTH_DEOR_2"/>
    <property type="match status" value="1"/>
</dbReference>
<dbReference type="PROSITE" id="PS00894">
    <property type="entry name" value="HTH_DEOR_1"/>
    <property type="match status" value="1"/>
</dbReference>
<proteinExistence type="predicted"/>
<reference evidence="9 10" key="1">
    <citation type="journal article" date="2014" name="PLoS ONE">
        <title>Identification and Characterization of a New Erythromycin Biosynthetic Gene Cluster in Actinopolyspora erythraea YIM90600, a Novel Erythronolide-Producing Halophilic Actinomycete Isolated from Salt Field.</title>
        <authorList>
            <person name="Chen D."/>
            <person name="Feng J."/>
            <person name="Huang L."/>
            <person name="Zhang Q."/>
            <person name="Wu J."/>
            <person name="Zhu X."/>
            <person name="Duan Y."/>
            <person name="Xu Z."/>
        </authorList>
    </citation>
    <scope>NUCLEOTIDE SEQUENCE [LARGE SCALE GENOMIC DNA]</scope>
    <source>
        <strain evidence="9 10">YIM90600</strain>
    </source>
</reference>
<dbReference type="RefSeq" id="WP_043571647.1">
    <property type="nucleotide sequence ID" value="NZ_CP022752.1"/>
</dbReference>
<dbReference type="GO" id="GO:0003677">
    <property type="term" value="F:DNA binding"/>
    <property type="evidence" value="ECO:0007669"/>
    <property type="project" value="UniProtKB-KW"/>
</dbReference>
<dbReference type="InterPro" id="IPR001034">
    <property type="entry name" value="DeoR_HTH"/>
</dbReference>
<dbReference type="SMART" id="SM01134">
    <property type="entry name" value="DeoRC"/>
    <property type="match status" value="1"/>
</dbReference>
<dbReference type="PRINTS" id="PR00037">
    <property type="entry name" value="HTHLACR"/>
</dbReference>
<evidence type="ECO:0000313" key="11">
    <source>
        <dbReference type="Proteomes" id="UP000215043"/>
    </source>
</evidence>
<evidence type="ECO:0000256" key="1">
    <source>
        <dbReference type="ARBA" id="ARBA00021390"/>
    </source>
</evidence>
<dbReference type="SUPFAM" id="SSF100950">
    <property type="entry name" value="NagB/RpiA/CoA transferase-like"/>
    <property type="match status" value="1"/>
</dbReference>
<dbReference type="PANTHER" id="PTHR30363:SF4">
    <property type="entry name" value="GLYCEROL-3-PHOSPHATE REGULON REPRESSOR"/>
    <property type="match status" value="1"/>
</dbReference>
<protein>
    <recommendedName>
        <fullName evidence="1">Lactose phosphotransferase system repressor</fullName>
    </recommendedName>
</protein>
<dbReference type="EMBL" id="CP022752">
    <property type="protein sequence ID" value="ASU78472.1"/>
    <property type="molecule type" value="Genomic_DNA"/>
</dbReference>
<gene>
    <name evidence="8" type="ORF">CDG81_09485</name>
    <name evidence="9" type="ORF">IL38_07165</name>
</gene>
<evidence type="ECO:0000256" key="6">
    <source>
        <dbReference type="ARBA" id="ARBA00024937"/>
    </source>
</evidence>
<evidence type="ECO:0000313" key="9">
    <source>
        <dbReference type="EMBL" id="KGI82084.1"/>
    </source>
</evidence>
<name>A0A099D7V6_9ACTN</name>
<accession>A0A099D7V6</accession>
<dbReference type="GO" id="GO:0003700">
    <property type="term" value="F:DNA-binding transcription factor activity"/>
    <property type="evidence" value="ECO:0007669"/>
    <property type="project" value="InterPro"/>
</dbReference>
<dbReference type="KEGG" id="aey:CDG81_09485"/>
<dbReference type="HOGENOM" id="CLU_060699_3_0_11"/>
<dbReference type="AlphaFoldDB" id="A0A099D7V6"/>
<dbReference type="InterPro" id="IPR036388">
    <property type="entry name" value="WH-like_DNA-bd_sf"/>
</dbReference>
<dbReference type="Proteomes" id="UP000029737">
    <property type="component" value="Unassembled WGS sequence"/>
</dbReference>
<evidence type="ECO:0000256" key="5">
    <source>
        <dbReference type="ARBA" id="ARBA00023163"/>
    </source>
</evidence>
<dbReference type="SMART" id="SM00420">
    <property type="entry name" value="HTH_DEOR"/>
    <property type="match status" value="1"/>
</dbReference>
<dbReference type="OrthoDB" id="7688673at2"/>
<keyword evidence="10" id="KW-1185">Reference proteome</keyword>
<dbReference type="EMBL" id="JPMV01000013">
    <property type="protein sequence ID" value="KGI82084.1"/>
    <property type="molecule type" value="Genomic_DNA"/>
</dbReference>
<dbReference type="InterPro" id="IPR018356">
    <property type="entry name" value="Tscrpt_reg_HTH_DeoR_CS"/>
</dbReference>
<dbReference type="eggNOG" id="COG1349">
    <property type="taxonomic scope" value="Bacteria"/>
</dbReference>
<keyword evidence="5" id="KW-0804">Transcription</keyword>
<organism evidence="8 11">
    <name type="scientific">Actinopolyspora erythraea</name>
    <dbReference type="NCBI Taxonomy" id="414996"/>
    <lineage>
        <taxon>Bacteria</taxon>
        <taxon>Bacillati</taxon>
        <taxon>Actinomycetota</taxon>
        <taxon>Actinomycetes</taxon>
        <taxon>Actinopolysporales</taxon>
        <taxon>Actinopolysporaceae</taxon>
        <taxon>Actinopolyspora</taxon>
    </lineage>
</organism>
<feature type="domain" description="HTH deoR-type" evidence="7">
    <location>
        <begin position="11"/>
        <end position="66"/>
    </location>
</feature>
<dbReference type="Pfam" id="PF08220">
    <property type="entry name" value="HTH_DeoR"/>
    <property type="match status" value="1"/>
</dbReference>
<sequence>MSRTSRGGRSREQRQQQIVDYVLERGSASAAELAELVGVSLMTVHRDLDELARRGLLRKFHGGVSAQPSTVFEGSSEYRMGANRELKDAIARTALRLVEPGASILLDDSTTALTLAGMLGGVGPLTVATNYLPAIQELKSLPEVHLICLGGNYSATHDSFLGLPCIEAVGALSVDMAFVSTSAMNATMTFHQEHELVQVKRAMLAAAASNVLLMDSSKMPRKALHRMAPLRDYDKLVVDDGADPELLAAAGDVIDIDVAPTGTP</sequence>
<comment type="function">
    <text evidence="6">Repressor of the lactose catabolism operon. Galactose-6-phosphate is the inducer.</text>
</comment>
<evidence type="ECO:0000313" key="10">
    <source>
        <dbReference type="Proteomes" id="UP000029737"/>
    </source>
</evidence>
<keyword evidence="4" id="KW-0238">DNA-binding</keyword>
<dbReference type="InterPro" id="IPR050313">
    <property type="entry name" value="Carb_Metab_HTH_regulators"/>
</dbReference>
<evidence type="ECO:0000256" key="3">
    <source>
        <dbReference type="ARBA" id="ARBA00023015"/>
    </source>
</evidence>
<dbReference type="InterPro" id="IPR037171">
    <property type="entry name" value="NagB/RpiA_transferase-like"/>
</dbReference>
<evidence type="ECO:0000313" key="8">
    <source>
        <dbReference type="EMBL" id="ASU78472.1"/>
    </source>
</evidence>
<dbReference type="Proteomes" id="UP000215043">
    <property type="component" value="Chromosome"/>
</dbReference>
<evidence type="ECO:0000256" key="2">
    <source>
        <dbReference type="ARBA" id="ARBA00022491"/>
    </source>
</evidence>
<dbReference type="Pfam" id="PF00455">
    <property type="entry name" value="DeoRC"/>
    <property type="match status" value="1"/>
</dbReference>
<dbReference type="InterPro" id="IPR014036">
    <property type="entry name" value="DeoR-like_C"/>
</dbReference>
<dbReference type="SUPFAM" id="SSF46785">
    <property type="entry name" value="Winged helix' DNA-binding domain"/>
    <property type="match status" value="1"/>
</dbReference>
<evidence type="ECO:0000256" key="4">
    <source>
        <dbReference type="ARBA" id="ARBA00023125"/>
    </source>
</evidence>
<dbReference type="Gene3D" id="1.10.10.10">
    <property type="entry name" value="Winged helix-like DNA-binding domain superfamily/Winged helix DNA-binding domain"/>
    <property type="match status" value="1"/>
</dbReference>
<keyword evidence="2" id="KW-0678">Repressor</keyword>
<keyword evidence="3" id="KW-0805">Transcription regulation</keyword>
<dbReference type="PANTHER" id="PTHR30363">
    <property type="entry name" value="HTH-TYPE TRANSCRIPTIONAL REGULATOR SRLR-RELATED"/>
    <property type="match status" value="1"/>
</dbReference>
<dbReference type="InterPro" id="IPR036390">
    <property type="entry name" value="WH_DNA-bd_sf"/>
</dbReference>
<evidence type="ECO:0000259" key="7">
    <source>
        <dbReference type="PROSITE" id="PS51000"/>
    </source>
</evidence>